<reference evidence="7" key="2">
    <citation type="submission" date="2023-04" db="EMBL/GenBank/DDBJ databases">
        <authorList>
            <person name="Bu L."/>
            <person name="Lu L."/>
            <person name="Laidemitt M.R."/>
            <person name="Zhang S.M."/>
            <person name="Mutuku M."/>
            <person name="Mkoji G."/>
            <person name="Steinauer M."/>
            <person name="Loker E.S."/>
        </authorList>
    </citation>
    <scope>NUCLEOTIDE SEQUENCE</scope>
    <source>
        <strain evidence="7">KasaAsao</strain>
        <tissue evidence="7">Whole Snail</tissue>
    </source>
</reference>
<dbReference type="AlphaFoldDB" id="A0AAD8F650"/>
<comment type="similarity">
    <text evidence="3">Belongs to the SHFL family.</text>
</comment>
<keyword evidence="5" id="KW-0694">RNA-binding</keyword>
<evidence type="ECO:0000256" key="2">
    <source>
        <dbReference type="ARBA" id="ARBA00004331"/>
    </source>
</evidence>
<protein>
    <submittedName>
        <fullName evidence="7">UPF0515 protein</fullName>
    </submittedName>
</protein>
<evidence type="ECO:0000313" key="7">
    <source>
        <dbReference type="EMBL" id="KAK0052760.1"/>
    </source>
</evidence>
<keyword evidence="8" id="KW-1185">Reference proteome</keyword>
<keyword evidence="6" id="KW-0539">Nucleus</keyword>
<evidence type="ECO:0000313" key="8">
    <source>
        <dbReference type="Proteomes" id="UP001233172"/>
    </source>
</evidence>
<reference evidence="7" key="1">
    <citation type="journal article" date="2023" name="PLoS Negl. Trop. Dis.">
        <title>A genome sequence for Biomphalaria pfeifferi, the major vector snail for the human-infecting parasite Schistosoma mansoni.</title>
        <authorList>
            <person name="Bu L."/>
            <person name="Lu L."/>
            <person name="Laidemitt M.R."/>
            <person name="Zhang S.M."/>
            <person name="Mutuku M."/>
            <person name="Mkoji G."/>
            <person name="Steinauer M."/>
            <person name="Loker E.S."/>
        </authorList>
    </citation>
    <scope>NUCLEOTIDE SEQUENCE</scope>
    <source>
        <strain evidence="7">KasaAsao</strain>
    </source>
</reference>
<dbReference type="PANTHER" id="PTHR16135:SF2">
    <property type="entry name" value="SHIFTLESS ANTIVIRAL INHIBITOR OF RIBOSOMAL FRAMESHIFTING PROTEIN"/>
    <property type="match status" value="1"/>
</dbReference>
<dbReference type="PANTHER" id="PTHR16135">
    <property type="entry name" value="REPRESSOR OF YIELD OF DENV PROTEIN"/>
    <property type="match status" value="1"/>
</dbReference>
<proteinExistence type="inferred from homology"/>
<dbReference type="GO" id="GO:1990825">
    <property type="term" value="F:sequence-specific mRNA binding"/>
    <property type="evidence" value="ECO:0007669"/>
    <property type="project" value="TreeGrafter"/>
</dbReference>
<sequence length="303" mass="34475">MEGKDIHYKAHCLRELFCGRFTQQEILRVLDEFDEDEYQALDFLLTEDPAEVSRFLKRTTNYIETLQEDSKELREFLETSEIVVKPSERLFACMTCNRSWWKKVPYRKEVSKCKVCLIRYEAIPKDKEWGVGIFHCQTPGCGKQFRGWAIMGMTQSRCHQCHIPVTVSTILSHKKSERTWKARDTHECNGVNCYNRNIYMTGGPQTYSPTDRVPICAHPKSRHLIPPGSSFLIWSVRHSSSGSTVSTFMDQGSISSRSGIVAATSHRQGPEASSASAPFTSGPAVLVSYRPPQQQHSMSGWVV</sequence>
<dbReference type="Proteomes" id="UP001233172">
    <property type="component" value="Unassembled WGS sequence"/>
</dbReference>
<dbReference type="GO" id="GO:0043022">
    <property type="term" value="F:ribosome binding"/>
    <property type="evidence" value="ECO:0007669"/>
    <property type="project" value="TreeGrafter"/>
</dbReference>
<evidence type="ECO:0000256" key="1">
    <source>
        <dbReference type="ARBA" id="ARBA00004123"/>
    </source>
</evidence>
<dbReference type="EMBL" id="JASAOG010000092">
    <property type="protein sequence ID" value="KAK0052760.1"/>
    <property type="molecule type" value="Genomic_DNA"/>
</dbReference>
<comment type="caution">
    <text evidence="7">The sequence shown here is derived from an EMBL/GenBank/DDBJ whole genome shotgun (WGS) entry which is preliminary data.</text>
</comment>
<dbReference type="GO" id="GO:0005634">
    <property type="term" value="C:nucleus"/>
    <property type="evidence" value="ECO:0007669"/>
    <property type="project" value="UniProtKB-SubCell"/>
</dbReference>
<dbReference type="Pfam" id="PF15135">
    <property type="entry name" value="UPF0515"/>
    <property type="match status" value="1"/>
</dbReference>
<dbReference type="GO" id="GO:0036464">
    <property type="term" value="C:cytoplasmic ribonucleoprotein granule"/>
    <property type="evidence" value="ECO:0007669"/>
    <property type="project" value="UniProtKB-SubCell"/>
</dbReference>
<evidence type="ECO:0000256" key="6">
    <source>
        <dbReference type="ARBA" id="ARBA00023242"/>
    </source>
</evidence>
<evidence type="ECO:0000256" key="3">
    <source>
        <dbReference type="ARBA" id="ARBA00005469"/>
    </source>
</evidence>
<accession>A0AAD8F650</accession>
<gene>
    <name evidence="7" type="ORF">Bpfe_017876</name>
</gene>
<evidence type="ECO:0000256" key="5">
    <source>
        <dbReference type="ARBA" id="ARBA00022884"/>
    </source>
</evidence>
<organism evidence="7 8">
    <name type="scientific">Biomphalaria pfeifferi</name>
    <name type="common">Bloodfluke planorb</name>
    <name type="synonym">Freshwater snail</name>
    <dbReference type="NCBI Taxonomy" id="112525"/>
    <lineage>
        <taxon>Eukaryota</taxon>
        <taxon>Metazoa</taxon>
        <taxon>Spiralia</taxon>
        <taxon>Lophotrochozoa</taxon>
        <taxon>Mollusca</taxon>
        <taxon>Gastropoda</taxon>
        <taxon>Heterobranchia</taxon>
        <taxon>Euthyneura</taxon>
        <taxon>Panpulmonata</taxon>
        <taxon>Hygrophila</taxon>
        <taxon>Lymnaeoidea</taxon>
        <taxon>Planorbidae</taxon>
        <taxon>Biomphalaria</taxon>
    </lineage>
</organism>
<comment type="subcellular location">
    <subcellularLocation>
        <location evidence="2">Cytoplasm</location>
        <location evidence="2">Cytoplasmic ribonucleoprotein granule</location>
    </subcellularLocation>
    <subcellularLocation>
        <location evidence="1">Nucleus</location>
    </subcellularLocation>
</comment>
<dbReference type="InterPro" id="IPR026795">
    <property type="entry name" value="SHFL"/>
</dbReference>
<dbReference type="GO" id="GO:0075523">
    <property type="term" value="P:viral translational frameshifting"/>
    <property type="evidence" value="ECO:0007669"/>
    <property type="project" value="TreeGrafter"/>
</dbReference>
<evidence type="ECO:0000256" key="4">
    <source>
        <dbReference type="ARBA" id="ARBA00022490"/>
    </source>
</evidence>
<keyword evidence="4" id="KW-0963">Cytoplasm</keyword>
<name>A0AAD8F650_BIOPF</name>
<dbReference type="GO" id="GO:0045087">
    <property type="term" value="P:innate immune response"/>
    <property type="evidence" value="ECO:0007669"/>
    <property type="project" value="TreeGrafter"/>
</dbReference>